<keyword evidence="3" id="KW-1185">Reference proteome</keyword>
<proteinExistence type="predicted"/>
<reference evidence="2 3" key="1">
    <citation type="submission" date="2022-08" db="EMBL/GenBank/DDBJ databases">
        <title>Bacterial and archaeal communities from various locations to study Microbial Dark Matter (Phase II).</title>
        <authorList>
            <person name="Stepanauskas R."/>
        </authorList>
    </citation>
    <scope>NUCLEOTIDE SEQUENCE [LARGE SCALE GENOMIC DNA]</scope>
    <source>
        <strain evidence="2 3">PD1</strain>
    </source>
</reference>
<evidence type="ECO:0000313" key="2">
    <source>
        <dbReference type="EMBL" id="MCS3918819.1"/>
    </source>
</evidence>
<dbReference type="Proteomes" id="UP001204798">
    <property type="component" value="Unassembled WGS sequence"/>
</dbReference>
<keyword evidence="1" id="KW-1133">Transmembrane helix</keyword>
<feature type="transmembrane region" description="Helical" evidence="1">
    <location>
        <begin position="131"/>
        <end position="157"/>
    </location>
</feature>
<name>A0ABT2EMB6_9BACT</name>
<feature type="transmembrane region" description="Helical" evidence="1">
    <location>
        <begin position="82"/>
        <end position="99"/>
    </location>
</feature>
<evidence type="ECO:0000313" key="3">
    <source>
        <dbReference type="Proteomes" id="UP001204798"/>
    </source>
</evidence>
<keyword evidence="1" id="KW-0472">Membrane</keyword>
<keyword evidence="1" id="KW-0812">Transmembrane</keyword>
<sequence length="160" mass="17330">MSVEGGSGKQFCYLHPQTLAVANCTDCGKPVCSVCLKRVNTKPYCEACAANHHEQSPFLAFIFALLVPGMGQVYNGDWQKGLVIFLTGWLVLPWIYGIVDAVTVANEIRNGIRESATVPPGYLLLALKFSIVPFACIYFGIVATLIAAVFGFVKLLLKLG</sequence>
<accession>A0ABT2EMB6</accession>
<dbReference type="RefSeq" id="WP_259094867.1">
    <property type="nucleotide sequence ID" value="NZ_CP130454.1"/>
</dbReference>
<organism evidence="2 3">
    <name type="scientific">Candidatus Fervidibacter sacchari</name>
    <dbReference type="NCBI Taxonomy" id="1448929"/>
    <lineage>
        <taxon>Bacteria</taxon>
        <taxon>Candidatus Fervidibacterota</taxon>
        <taxon>Candidatus Fervidibacter</taxon>
    </lineage>
</organism>
<gene>
    <name evidence="2" type="ORF">M2350_001219</name>
</gene>
<comment type="caution">
    <text evidence="2">The sequence shown here is derived from an EMBL/GenBank/DDBJ whole genome shotgun (WGS) entry which is preliminary data.</text>
</comment>
<feature type="transmembrane region" description="Helical" evidence="1">
    <location>
        <begin position="58"/>
        <end position="75"/>
    </location>
</feature>
<dbReference type="EMBL" id="JANUCP010000002">
    <property type="protein sequence ID" value="MCS3918819.1"/>
    <property type="molecule type" value="Genomic_DNA"/>
</dbReference>
<protein>
    <submittedName>
        <fullName evidence="2">TM2 domain-containing membrane protein YozV</fullName>
    </submittedName>
</protein>
<evidence type="ECO:0000256" key="1">
    <source>
        <dbReference type="SAM" id="Phobius"/>
    </source>
</evidence>